<organism evidence="15 16">
    <name type="scientific">Photobacterium sanguinicancri</name>
    <dbReference type="NCBI Taxonomy" id="875932"/>
    <lineage>
        <taxon>Bacteria</taxon>
        <taxon>Pseudomonadati</taxon>
        <taxon>Pseudomonadota</taxon>
        <taxon>Gammaproteobacteria</taxon>
        <taxon>Vibrionales</taxon>
        <taxon>Vibrionaceae</taxon>
        <taxon>Photobacterium</taxon>
    </lineage>
</organism>
<dbReference type="InterPro" id="IPR005467">
    <property type="entry name" value="His_kinase_dom"/>
</dbReference>
<dbReference type="InterPro" id="IPR036890">
    <property type="entry name" value="HATPase_C_sf"/>
</dbReference>
<evidence type="ECO:0000256" key="3">
    <source>
        <dbReference type="ARBA" id="ARBA00022553"/>
    </source>
</evidence>
<keyword evidence="12" id="KW-0812">Transmembrane</keyword>
<evidence type="ECO:0000256" key="5">
    <source>
        <dbReference type="ARBA" id="ARBA00022741"/>
    </source>
</evidence>
<dbReference type="CDD" id="cd16922">
    <property type="entry name" value="HATPase_EvgS-ArcB-TorS-like"/>
    <property type="match status" value="1"/>
</dbReference>
<evidence type="ECO:0000256" key="2">
    <source>
        <dbReference type="ARBA" id="ARBA00012438"/>
    </source>
</evidence>
<dbReference type="PROSITE" id="PS50110">
    <property type="entry name" value="RESPONSE_REGULATORY"/>
    <property type="match status" value="1"/>
</dbReference>
<dbReference type="EC" id="2.7.13.3" evidence="2"/>
<dbReference type="SMART" id="SM00388">
    <property type="entry name" value="HisKA"/>
    <property type="match status" value="1"/>
</dbReference>
<protein>
    <recommendedName>
        <fullName evidence="10">Sensory/regulatory protein RpfC</fullName>
        <ecNumber evidence="2">2.7.13.3</ecNumber>
    </recommendedName>
</protein>
<dbReference type="FunFam" id="1.10.287.130:FF:000002">
    <property type="entry name" value="Two-component osmosensing histidine kinase"/>
    <property type="match status" value="1"/>
</dbReference>
<comment type="subunit">
    <text evidence="9">At low DSF concentrations, interacts with RpfF.</text>
</comment>
<dbReference type="SMART" id="SM00387">
    <property type="entry name" value="HATPase_c"/>
    <property type="match status" value="1"/>
</dbReference>
<dbReference type="PANTHER" id="PTHR45339">
    <property type="entry name" value="HYBRID SIGNAL TRANSDUCTION HISTIDINE KINASE J"/>
    <property type="match status" value="1"/>
</dbReference>
<feature type="domain" description="Response regulatory" evidence="14">
    <location>
        <begin position="726"/>
        <end position="843"/>
    </location>
</feature>
<name>A0AAW7Y5J2_9GAMM</name>
<dbReference type="CDD" id="cd00082">
    <property type="entry name" value="HisKA"/>
    <property type="match status" value="1"/>
</dbReference>
<keyword evidence="4" id="KW-0808">Transferase</keyword>
<dbReference type="Gene3D" id="6.10.340.10">
    <property type="match status" value="1"/>
</dbReference>
<dbReference type="PRINTS" id="PR00344">
    <property type="entry name" value="BCTRLSENSOR"/>
</dbReference>
<dbReference type="Proteomes" id="UP001170624">
    <property type="component" value="Unassembled WGS sequence"/>
</dbReference>
<dbReference type="GO" id="GO:0005524">
    <property type="term" value="F:ATP binding"/>
    <property type="evidence" value="ECO:0007669"/>
    <property type="project" value="UniProtKB-KW"/>
</dbReference>
<comment type="caution">
    <text evidence="15">The sequence shown here is derived from an EMBL/GenBank/DDBJ whole genome shotgun (WGS) entry which is preliminary data.</text>
</comment>
<dbReference type="Gene3D" id="3.30.450.20">
    <property type="entry name" value="PAS domain"/>
    <property type="match status" value="1"/>
</dbReference>
<evidence type="ECO:0000259" key="13">
    <source>
        <dbReference type="PROSITE" id="PS50109"/>
    </source>
</evidence>
<keyword evidence="5" id="KW-0547">Nucleotide-binding</keyword>
<dbReference type="EMBL" id="JAUOPU010000006">
    <property type="protein sequence ID" value="MDO6542593.1"/>
    <property type="molecule type" value="Genomic_DNA"/>
</dbReference>
<dbReference type="InterPro" id="IPR036097">
    <property type="entry name" value="HisK_dim/P_sf"/>
</dbReference>
<dbReference type="SMART" id="SM00448">
    <property type="entry name" value="REC"/>
    <property type="match status" value="1"/>
</dbReference>
<evidence type="ECO:0000256" key="4">
    <source>
        <dbReference type="ARBA" id="ARBA00022679"/>
    </source>
</evidence>
<reference evidence="15" key="1">
    <citation type="submission" date="2023-07" db="EMBL/GenBank/DDBJ databases">
        <title>Genome content predicts the carbon catabolic preferences of heterotrophic bacteria.</title>
        <authorList>
            <person name="Gralka M."/>
        </authorList>
    </citation>
    <scope>NUCLEOTIDE SEQUENCE</scope>
    <source>
        <strain evidence="15">G2M05</strain>
    </source>
</reference>
<dbReference type="InterPro" id="IPR003594">
    <property type="entry name" value="HATPase_dom"/>
</dbReference>
<dbReference type="Pfam" id="PF00512">
    <property type="entry name" value="HisKA"/>
    <property type="match status" value="1"/>
</dbReference>
<dbReference type="Pfam" id="PF02518">
    <property type="entry name" value="HATPase_c"/>
    <property type="match status" value="1"/>
</dbReference>
<sequence length="853" mass="94966">MTRELRKSVFAPMKPKVIAWYQSISFKGLTLLVALLLMVVLSIVYVMETVGFRLSIQSAEQRVAAESEAVGQSIVQLGAKIEIAALSLSNAVETIESPDVLDSFFQNLLTSPAIGKFIAGGGIWPDAYDGDRRLLNSLFYTKNSTGSVERIDSYNNHLSAPYYAAEWFAPARWLTAGDAYWSQSYTDPYTAEPMVTCTVPYFSKGEFAGVVTLDIRVKALNTYLVEQGQQQGVYFSLLDRSGRFLAYPEPDRVMDTTTEAPSYILSHEYSENEPSFTPIAVAINDIMAKRRHQYQTDKKVDLLAKKIVEHSLSISISYAISVATELLYPDENMSRSQPLFSLNVDTDPILNQAAFISAIRIPRMQWMLIQGVPQHDMYAQAIQLERQLLLFMLPVVVVFIAVTFIFFYRRIFKPLKSVREALAEQRNDEEFTPLPVYHRDELGALVYRFNQRSKSLITAKQQALKAAEAKQQFLANMSHEIRTPMNGIIGAAGLMQSESLSRQQREYVSIISHSAKSLMTLINDILDFSKIESSKVELESVPFNLHEIAKYAHALLRPTIENPALVDYRLHYDDAIPLTLLGDPTRIQQILINLLGNANKFTEQGFIHLDVALVQRDKHSVVVEIKVSDSGIGIPNEKLGHIFDKFSQADETTTRRFGGSGLGLTITRQLIELMDGGIHVISKEGLGSEFVVTLPFSMAKSRENPSVSHLMAAESASCEPPFIGQRCLLVEDNNVNRLIASQLLSRLGFSIDTACDGVEAVEKAQRELFDVIYMDMQMPRLDGVGATKAIREMDGINVDTAIIAMTANVMAADVALCREAGMQGHIGKPISESDLYTVTIQAIEDNSAITMQS</sequence>
<dbReference type="Gene3D" id="3.40.50.2300">
    <property type="match status" value="1"/>
</dbReference>
<feature type="domain" description="Histidine kinase" evidence="13">
    <location>
        <begin position="476"/>
        <end position="698"/>
    </location>
</feature>
<evidence type="ECO:0000313" key="15">
    <source>
        <dbReference type="EMBL" id="MDO6542593.1"/>
    </source>
</evidence>
<keyword evidence="3 11" id="KW-0597">Phosphoprotein</keyword>
<evidence type="ECO:0000256" key="11">
    <source>
        <dbReference type="PROSITE-ProRule" id="PRU00169"/>
    </source>
</evidence>
<evidence type="ECO:0000256" key="7">
    <source>
        <dbReference type="ARBA" id="ARBA00022840"/>
    </source>
</evidence>
<evidence type="ECO:0000313" key="16">
    <source>
        <dbReference type="Proteomes" id="UP001170624"/>
    </source>
</evidence>
<dbReference type="CDD" id="cd17546">
    <property type="entry name" value="REC_hyHK_CKI1_RcsC-like"/>
    <property type="match status" value="1"/>
</dbReference>
<evidence type="ECO:0000256" key="8">
    <source>
        <dbReference type="ARBA" id="ARBA00023012"/>
    </source>
</evidence>
<dbReference type="InterPro" id="IPR004358">
    <property type="entry name" value="Sig_transdc_His_kin-like_C"/>
</dbReference>
<evidence type="ECO:0000256" key="6">
    <source>
        <dbReference type="ARBA" id="ARBA00022777"/>
    </source>
</evidence>
<dbReference type="Pfam" id="PF00072">
    <property type="entry name" value="Response_reg"/>
    <property type="match status" value="1"/>
</dbReference>
<dbReference type="PANTHER" id="PTHR45339:SF1">
    <property type="entry name" value="HYBRID SIGNAL TRANSDUCTION HISTIDINE KINASE J"/>
    <property type="match status" value="1"/>
</dbReference>
<dbReference type="SUPFAM" id="SSF55874">
    <property type="entry name" value="ATPase domain of HSP90 chaperone/DNA topoisomerase II/histidine kinase"/>
    <property type="match status" value="1"/>
</dbReference>
<keyword evidence="6" id="KW-0418">Kinase</keyword>
<evidence type="ECO:0000256" key="9">
    <source>
        <dbReference type="ARBA" id="ARBA00064003"/>
    </source>
</evidence>
<accession>A0AAW7Y5J2</accession>
<keyword evidence="12" id="KW-0472">Membrane</keyword>
<keyword evidence="12" id="KW-1133">Transmembrane helix</keyword>
<proteinExistence type="predicted"/>
<dbReference type="PROSITE" id="PS50109">
    <property type="entry name" value="HIS_KIN"/>
    <property type="match status" value="1"/>
</dbReference>
<gene>
    <name evidence="15" type="ORF">Q4568_08615</name>
</gene>
<dbReference type="Gene3D" id="1.10.287.130">
    <property type="match status" value="1"/>
</dbReference>
<dbReference type="GO" id="GO:0000155">
    <property type="term" value="F:phosphorelay sensor kinase activity"/>
    <property type="evidence" value="ECO:0007669"/>
    <property type="project" value="InterPro"/>
</dbReference>
<feature type="transmembrane region" description="Helical" evidence="12">
    <location>
        <begin position="388"/>
        <end position="408"/>
    </location>
</feature>
<evidence type="ECO:0000256" key="1">
    <source>
        <dbReference type="ARBA" id="ARBA00000085"/>
    </source>
</evidence>
<dbReference type="FunFam" id="3.30.565.10:FF:000010">
    <property type="entry name" value="Sensor histidine kinase RcsC"/>
    <property type="match status" value="1"/>
</dbReference>
<keyword evidence="8" id="KW-0902">Two-component regulatory system</keyword>
<comment type="catalytic activity">
    <reaction evidence="1">
        <text>ATP + protein L-histidine = ADP + protein N-phospho-L-histidine.</text>
        <dbReference type="EC" id="2.7.13.3"/>
    </reaction>
</comment>
<dbReference type="InterPro" id="IPR001789">
    <property type="entry name" value="Sig_transdc_resp-reg_receiver"/>
</dbReference>
<dbReference type="InterPro" id="IPR003661">
    <property type="entry name" value="HisK_dim/P_dom"/>
</dbReference>
<keyword evidence="7 15" id="KW-0067">ATP-binding</keyword>
<dbReference type="Pfam" id="PF22673">
    <property type="entry name" value="MCP-like_PDC_1"/>
    <property type="match status" value="1"/>
</dbReference>
<dbReference type="RefSeq" id="WP_303499072.1">
    <property type="nucleotide sequence ID" value="NZ_JAUOPU010000006.1"/>
</dbReference>
<dbReference type="SUPFAM" id="SSF47384">
    <property type="entry name" value="Homodimeric domain of signal transducing histidine kinase"/>
    <property type="match status" value="1"/>
</dbReference>
<feature type="modified residue" description="4-aspartylphosphate" evidence="11">
    <location>
        <position position="775"/>
    </location>
</feature>
<dbReference type="Gene3D" id="3.30.565.10">
    <property type="entry name" value="Histidine kinase-like ATPase, C-terminal domain"/>
    <property type="match status" value="1"/>
</dbReference>
<evidence type="ECO:0000256" key="12">
    <source>
        <dbReference type="SAM" id="Phobius"/>
    </source>
</evidence>
<evidence type="ECO:0000256" key="10">
    <source>
        <dbReference type="ARBA" id="ARBA00068150"/>
    </source>
</evidence>
<dbReference type="CDD" id="cd12913">
    <property type="entry name" value="PDC1_MCP_like"/>
    <property type="match status" value="1"/>
</dbReference>
<dbReference type="AlphaFoldDB" id="A0AAW7Y5J2"/>
<evidence type="ECO:0000259" key="14">
    <source>
        <dbReference type="PROSITE" id="PS50110"/>
    </source>
</evidence>
<dbReference type="InterPro" id="IPR011006">
    <property type="entry name" value="CheY-like_superfamily"/>
</dbReference>
<dbReference type="SUPFAM" id="SSF52172">
    <property type="entry name" value="CheY-like"/>
    <property type="match status" value="1"/>
</dbReference>